<dbReference type="InterPro" id="IPR036390">
    <property type="entry name" value="WH_DNA-bd_sf"/>
</dbReference>
<dbReference type="Gene3D" id="1.10.10.10">
    <property type="entry name" value="Winged helix-like DNA-binding domain superfamily/Winged helix DNA-binding domain"/>
    <property type="match status" value="1"/>
</dbReference>
<keyword evidence="4" id="KW-0804">Transcription</keyword>
<evidence type="ECO:0000256" key="1">
    <source>
        <dbReference type="ARBA" id="ARBA00009437"/>
    </source>
</evidence>
<proteinExistence type="inferred from homology"/>
<keyword evidence="2" id="KW-0805">Transcription regulation</keyword>
<keyword evidence="7" id="KW-1185">Reference proteome</keyword>
<dbReference type="Proteomes" id="UP001501746">
    <property type="component" value="Unassembled WGS sequence"/>
</dbReference>
<feature type="domain" description="HTH lysR-type" evidence="5">
    <location>
        <begin position="37"/>
        <end position="94"/>
    </location>
</feature>
<dbReference type="InterPro" id="IPR000847">
    <property type="entry name" value="LysR_HTH_N"/>
</dbReference>
<evidence type="ECO:0000313" key="7">
    <source>
        <dbReference type="Proteomes" id="UP001501746"/>
    </source>
</evidence>
<dbReference type="InterPro" id="IPR005119">
    <property type="entry name" value="LysR_subst-bd"/>
</dbReference>
<protein>
    <submittedName>
        <fullName evidence="6">LysR family transcriptional regulator</fullName>
    </submittedName>
</protein>
<dbReference type="PRINTS" id="PR00039">
    <property type="entry name" value="HTHLYSR"/>
</dbReference>
<comment type="similarity">
    <text evidence="1">Belongs to the LysR transcriptional regulatory family.</text>
</comment>
<dbReference type="EMBL" id="BAAANK010000005">
    <property type="protein sequence ID" value="GAA1836332.1"/>
    <property type="molecule type" value="Genomic_DNA"/>
</dbReference>
<evidence type="ECO:0000256" key="2">
    <source>
        <dbReference type="ARBA" id="ARBA00023015"/>
    </source>
</evidence>
<dbReference type="Gene3D" id="3.40.190.10">
    <property type="entry name" value="Periplasmic binding protein-like II"/>
    <property type="match status" value="2"/>
</dbReference>
<dbReference type="PANTHER" id="PTHR30118:SF15">
    <property type="entry name" value="TRANSCRIPTIONAL REGULATORY PROTEIN"/>
    <property type="match status" value="1"/>
</dbReference>
<dbReference type="PROSITE" id="PS50931">
    <property type="entry name" value="HTH_LYSR"/>
    <property type="match status" value="1"/>
</dbReference>
<comment type="caution">
    <text evidence="6">The sequence shown here is derived from an EMBL/GenBank/DDBJ whole genome shotgun (WGS) entry which is preliminary data.</text>
</comment>
<evidence type="ECO:0000256" key="4">
    <source>
        <dbReference type="ARBA" id="ARBA00023163"/>
    </source>
</evidence>
<dbReference type="PANTHER" id="PTHR30118">
    <property type="entry name" value="HTH-TYPE TRANSCRIPTIONAL REGULATOR LEUO-RELATED"/>
    <property type="match status" value="1"/>
</dbReference>
<evidence type="ECO:0000313" key="6">
    <source>
        <dbReference type="EMBL" id="GAA1836332.1"/>
    </source>
</evidence>
<gene>
    <name evidence="6" type="ORF">GCM10009750_21500</name>
</gene>
<accession>A0ABN2MSX0</accession>
<evidence type="ECO:0000256" key="3">
    <source>
        <dbReference type="ARBA" id="ARBA00023125"/>
    </source>
</evidence>
<dbReference type="Pfam" id="PF00126">
    <property type="entry name" value="HTH_1"/>
    <property type="match status" value="1"/>
</dbReference>
<dbReference type="InterPro" id="IPR050389">
    <property type="entry name" value="LysR-type_TF"/>
</dbReference>
<dbReference type="SUPFAM" id="SSF46785">
    <property type="entry name" value="Winged helix' DNA-binding domain"/>
    <property type="match status" value="1"/>
</dbReference>
<dbReference type="Pfam" id="PF03466">
    <property type="entry name" value="LysR_substrate"/>
    <property type="match status" value="1"/>
</dbReference>
<sequence length="348" mass="38150">MGSMQPCGYIARIDTLGFSAVPIRKHDAVSDRSLSRLDLNLLVSLDALLTERSVTRAAERLRLSQPALSASLARLRAHFNDPILARQGNTYELTPLASRLAEHTGSALDAARRVFESQAEWDPRESTREFAVYGSDYAFATIGRRVSMLAAERAPGVRFRFLLHNPQIVDDAVNRLRSADGMLMPHGFLDGLPFTDLWTDGWVIVAADDNPEVGETVSMEDLAALPWVFTYQSRSAFTSATRQIQQLGIEPRVEVVVESFLSLPGFVAGTSRLGLVQAGLAGIVRAMPGLRVLAPPFEATEIHNALWWHPVHRRDPEHEWMRTLFAEAAAALADTGVDGLDGAGRAQG</sequence>
<dbReference type="SUPFAM" id="SSF53850">
    <property type="entry name" value="Periplasmic binding protein-like II"/>
    <property type="match status" value="1"/>
</dbReference>
<evidence type="ECO:0000259" key="5">
    <source>
        <dbReference type="PROSITE" id="PS50931"/>
    </source>
</evidence>
<reference evidence="6 7" key="1">
    <citation type="journal article" date="2019" name="Int. J. Syst. Evol. Microbiol.">
        <title>The Global Catalogue of Microorganisms (GCM) 10K type strain sequencing project: providing services to taxonomists for standard genome sequencing and annotation.</title>
        <authorList>
            <consortium name="The Broad Institute Genomics Platform"/>
            <consortium name="The Broad Institute Genome Sequencing Center for Infectious Disease"/>
            <person name="Wu L."/>
            <person name="Ma J."/>
        </authorList>
    </citation>
    <scope>NUCLEOTIDE SEQUENCE [LARGE SCALE GENOMIC DNA]</scope>
    <source>
        <strain evidence="6 7">JCM 14323</strain>
    </source>
</reference>
<name>A0ABN2MSX0_9MICO</name>
<dbReference type="InterPro" id="IPR036388">
    <property type="entry name" value="WH-like_DNA-bd_sf"/>
</dbReference>
<keyword evidence="3" id="KW-0238">DNA-binding</keyword>
<organism evidence="6 7">
    <name type="scientific">Agromyces salentinus</name>
    <dbReference type="NCBI Taxonomy" id="269421"/>
    <lineage>
        <taxon>Bacteria</taxon>
        <taxon>Bacillati</taxon>
        <taxon>Actinomycetota</taxon>
        <taxon>Actinomycetes</taxon>
        <taxon>Micrococcales</taxon>
        <taxon>Microbacteriaceae</taxon>
        <taxon>Agromyces</taxon>
    </lineage>
</organism>